<protein>
    <submittedName>
        <fullName evidence="1">Uncharacterized protein</fullName>
    </submittedName>
</protein>
<sequence length="117" mass="13561">MAKALSSSFEWRHFLLFLPSQANMVRRSFGPWDYYLSSSAVTTNSKLIKRIKHSLYPGIQTSCDYVGFIKMMKKVSLHTVTHTNIALILKLLHYTSYRNHALEQFITPILIGFDFET</sequence>
<evidence type="ECO:0000313" key="1">
    <source>
        <dbReference type="EMBL" id="MEQ2193267.1"/>
    </source>
</evidence>
<name>A0ABV0QCZ3_9TELE</name>
<dbReference type="Proteomes" id="UP001434883">
    <property type="component" value="Unassembled WGS sequence"/>
</dbReference>
<reference evidence="1 2" key="1">
    <citation type="submission" date="2021-06" db="EMBL/GenBank/DDBJ databases">
        <authorList>
            <person name="Palmer J.M."/>
        </authorList>
    </citation>
    <scope>NUCLEOTIDE SEQUENCE [LARGE SCALE GENOMIC DNA]</scope>
    <source>
        <strain evidence="1 2">XC_2019</strain>
        <tissue evidence="1">Muscle</tissue>
    </source>
</reference>
<accession>A0ABV0QCZ3</accession>
<dbReference type="EMBL" id="JAHRIN010008226">
    <property type="protein sequence ID" value="MEQ2193267.1"/>
    <property type="molecule type" value="Genomic_DNA"/>
</dbReference>
<keyword evidence="2" id="KW-1185">Reference proteome</keyword>
<evidence type="ECO:0000313" key="2">
    <source>
        <dbReference type="Proteomes" id="UP001434883"/>
    </source>
</evidence>
<gene>
    <name evidence="1" type="ORF">XENOCAPTIV_029063</name>
</gene>
<comment type="caution">
    <text evidence="1">The sequence shown here is derived from an EMBL/GenBank/DDBJ whole genome shotgun (WGS) entry which is preliminary data.</text>
</comment>
<organism evidence="1 2">
    <name type="scientific">Xenoophorus captivus</name>
    <dbReference type="NCBI Taxonomy" id="1517983"/>
    <lineage>
        <taxon>Eukaryota</taxon>
        <taxon>Metazoa</taxon>
        <taxon>Chordata</taxon>
        <taxon>Craniata</taxon>
        <taxon>Vertebrata</taxon>
        <taxon>Euteleostomi</taxon>
        <taxon>Actinopterygii</taxon>
        <taxon>Neopterygii</taxon>
        <taxon>Teleostei</taxon>
        <taxon>Neoteleostei</taxon>
        <taxon>Acanthomorphata</taxon>
        <taxon>Ovalentaria</taxon>
        <taxon>Atherinomorphae</taxon>
        <taxon>Cyprinodontiformes</taxon>
        <taxon>Goodeidae</taxon>
        <taxon>Xenoophorus</taxon>
    </lineage>
</organism>
<proteinExistence type="predicted"/>